<dbReference type="InterPro" id="IPR000631">
    <property type="entry name" value="CARKD"/>
</dbReference>
<keyword evidence="3" id="KW-0521">NADP</keyword>
<feature type="domain" description="YjeF C-terminal" evidence="7">
    <location>
        <begin position="26"/>
        <end position="354"/>
    </location>
</feature>
<evidence type="ECO:0000256" key="1">
    <source>
        <dbReference type="ARBA" id="ARBA00022741"/>
    </source>
</evidence>
<comment type="catalytic activity">
    <reaction evidence="6">
        <text>(6S)-NADHX + ATP = ADP + phosphate + NADH + H(+)</text>
        <dbReference type="Rhea" id="RHEA:19017"/>
        <dbReference type="ChEBI" id="CHEBI:15378"/>
        <dbReference type="ChEBI" id="CHEBI:30616"/>
        <dbReference type="ChEBI" id="CHEBI:43474"/>
        <dbReference type="ChEBI" id="CHEBI:57945"/>
        <dbReference type="ChEBI" id="CHEBI:64074"/>
        <dbReference type="ChEBI" id="CHEBI:456216"/>
        <dbReference type="EC" id="4.2.1.93"/>
    </reaction>
</comment>
<dbReference type="OMA" id="IMNSIPH"/>
<dbReference type="GO" id="GO:0005524">
    <property type="term" value="F:ATP binding"/>
    <property type="evidence" value="ECO:0007669"/>
    <property type="project" value="UniProtKB-KW"/>
</dbReference>
<evidence type="ECO:0000256" key="5">
    <source>
        <dbReference type="ARBA" id="ARBA00023239"/>
    </source>
</evidence>
<dbReference type="AlphaFoldDB" id="A0A0D9QFS4"/>
<dbReference type="Pfam" id="PF01256">
    <property type="entry name" value="Carb_kinase"/>
    <property type="match status" value="1"/>
</dbReference>
<name>A0A0D9QFS4_PLAFR</name>
<evidence type="ECO:0000256" key="4">
    <source>
        <dbReference type="ARBA" id="ARBA00023027"/>
    </source>
</evidence>
<feature type="binding site" evidence="6">
    <location>
        <position position="271"/>
    </location>
    <ligand>
        <name>(6S)-NADPHX</name>
        <dbReference type="ChEBI" id="CHEBI:64076"/>
    </ligand>
</feature>
<sequence length="372" mass="42199">MEEYSVSADPHLTRVHLNRKLPNETLYRLQQYVIPELSPKDYKGCGGKICVVGGSEVYSGASFLSAMSALKLGADLSFVITAQENGIPLKCYSPELIVYPYLYNQKSNISQVPGEELKKCTEYLSNRIDCCVFGPGLGSIDEVTKDCLSYIIKKMIEKNIFLILDADIIEFILTNTDILCLIQNYQHCLFTPNKNEFRKMIFLLTQEDGQNLKFHDLTTDKIIYQGHKLIRLLDGPKIMIKGFYDVFISRNFFFVSSVQDPCLKRLAGLGDVLTGLLAVFHTWAGKKKDKFSPTLKEEFHVDSIDGQNECLDALSAFCGSFFLKYLCREKFKKYHRGLLASDVIKGIPHYFHFLYDGGCESSSRDHQSLFPG</sequence>
<dbReference type="Proteomes" id="UP000054561">
    <property type="component" value="Unassembled WGS sequence"/>
</dbReference>
<feature type="binding site" evidence="6">
    <location>
        <begin position="241"/>
        <end position="245"/>
    </location>
    <ligand>
        <name>ATP</name>
        <dbReference type="ChEBI" id="CHEBI:30616"/>
    </ligand>
</feature>
<dbReference type="OrthoDB" id="8110916at2759"/>
<evidence type="ECO:0000256" key="6">
    <source>
        <dbReference type="HAMAP-Rule" id="MF_03157"/>
    </source>
</evidence>
<organism evidence="8 9">
    <name type="scientific">Plasmodium fragile</name>
    <dbReference type="NCBI Taxonomy" id="5857"/>
    <lineage>
        <taxon>Eukaryota</taxon>
        <taxon>Sar</taxon>
        <taxon>Alveolata</taxon>
        <taxon>Apicomplexa</taxon>
        <taxon>Aconoidasida</taxon>
        <taxon>Haemosporida</taxon>
        <taxon>Plasmodiidae</taxon>
        <taxon>Plasmodium</taxon>
        <taxon>Plasmodium (Plasmodium)</taxon>
    </lineage>
</organism>
<keyword evidence="9" id="KW-1185">Reference proteome</keyword>
<protein>
    <recommendedName>
        <fullName evidence="6">ATP-dependent (S)-NAD(P)H-hydrate dehydratase</fullName>
        <ecNumber evidence="6">4.2.1.93</ecNumber>
    </recommendedName>
    <alternativeName>
        <fullName evidence="6">ATP-dependent NAD(P)HX dehydratase</fullName>
    </alternativeName>
</protein>
<dbReference type="GO" id="GO:0110051">
    <property type="term" value="P:metabolite repair"/>
    <property type="evidence" value="ECO:0007669"/>
    <property type="project" value="TreeGrafter"/>
</dbReference>
<dbReference type="RefSeq" id="XP_012337540.1">
    <property type="nucleotide sequence ID" value="XM_012482117.1"/>
</dbReference>
<evidence type="ECO:0000256" key="2">
    <source>
        <dbReference type="ARBA" id="ARBA00022840"/>
    </source>
</evidence>
<keyword evidence="2 6" id="KW-0067">ATP-binding</keyword>
<evidence type="ECO:0000313" key="9">
    <source>
        <dbReference type="Proteomes" id="UP000054561"/>
    </source>
</evidence>
<evidence type="ECO:0000313" key="8">
    <source>
        <dbReference type="EMBL" id="KJP85859.1"/>
    </source>
</evidence>
<feature type="binding site" evidence="6">
    <location>
        <position position="136"/>
    </location>
    <ligand>
        <name>(6S)-NADPHX</name>
        <dbReference type="ChEBI" id="CHEBI:64076"/>
    </ligand>
</feature>
<dbReference type="PANTHER" id="PTHR12592">
    <property type="entry name" value="ATP-DEPENDENT (S)-NAD(P)H-HYDRATE DEHYDRATASE FAMILY MEMBER"/>
    <property type="match status" value="1"/>
</dbReference>
<gene>
    <name evidence="8" type="ORF">AK88_04507</name>
</gene>
<dbReference type="EC" id="4.2.1.93" evidence="6"/>
<comment type="function">
    <text evidence="6">Catalyzes the dehydration of the S-form of NAD(P)HX at the expense of ATP, which is converted to ADP. Together with NAD(P)HX epimerase, which catalyzes the epimerization of the S- and R-forms, the enzyme allows the repair of both epimers of NAD(P)HX, a damaged form of NAD(P)H that is a result of enzymatic or heat-dependent hydration.</text>
</comment>
<accession>A0A0D9QFS4</accession>
<dbReference type="GO" id="GO:0047453">
    <property type="term" value="F:ATP-dependent NAD(P)H-hydrate dehydratase activity"/>
    <property type="evidence" value="ECO:0007669"/>
    <property type="project" value="UniProtKB-UniRule"/>
</dbReference>
<keyword evidence="1 6" id="KW-0547">Nucleotide-binding</keyword>
<dbReference type="SUPFAM" id="SSF53613">
    <property type="entry name" value="Ribokinase-like"/>
    <property type="match status" value="1"/>
</dbReference>
<reference evidence="8 9" key="1">
    <citation type="submission" date="2014-03" db="EMBL/GenBank/DDBJ databases">
        <title>The Genome Sequence of Plasmodium fragile nilgiri.</title>
        <authorList>
            <consortium name="The Broad Institute Genomics Platform"/>
            <consortium name="The Broad Institute Genome Sequencing Center for Infectious Disease"/>
            <person name="Neafsey D."/>
            <person name="Duraisingh M."/>
            <person name="Young S.K."/>
            <person name="Zeng Q."/>
            <person name="Gargeya S."/>
            <person name="Abouelleil A."/>
            <person name="Alvarado L."/>
            <person name="Chapman S.B."/>
            <person name="Gainer-Dewar J."/>
            <person name="Goldberg J."/>
            <person name="Griggs A."/>
            <person name="Gujja S."/>
            <person name="Hansen M."/>
            <person name="Howarth C."/>
            <person name="Imamovic A."/>
            <person name="Larimer J."/>
            <person name="Pearson M."/>
            <person name="Poon T.W."/>
            <person name="Priest M."/>
            <person name="Roberts A."/>
            <person name="Saif S."/>
            <person name="Shea T."/>
            <person name="Sykes S."/>
            <person name="Wortman J."/>
            <person name="Nusbaum C."/>
            <person name="Birren B."/>
        </authorList>
    </citation>
    <scope>NUCLEOTIDE SEQUENCE [LARGE SCALE GENOMIC DNA]</scope>
    <source>
        <strain evidence="9">nilgiri</strain>
    </source>
</reference>
<feature type="binding site" evidence="6">
    <location>
        <begin position="261"/>
        <end position="270"/>
    </location>
    <ligand>
        <name>ATP</name>
        <dbReference type="ChEBI" id="CHEBI:30616"/>
    </ligand>
</feature>
<dbReference type="PANTHER" id="PTHR12592:SF0">
    <property type="entry name" value="ATP-DEPENDENT (S)-NAD(P)H-HYDRATE DEHYDRATASE"/>
    <property type="match status" value="1"/>
</dbReference>
<dbReference type="PROSITE" id="PS01050">
    <property type="entry name" value="YJEF_C_2"/>
    <property type="match status" value="1"/>
</dbReference>
<dbReference type="GO" id="GO:0046496">
    <property type="term" value="P:nicotinamide nucleotide metabolic process"/>
    <property type="evidence" value="ECO:0007669"/>
    <property type="project" value="UniProtKB-UniRule"/>
</dbReference>
<feature type="binding site" evidence="6">
    <location>
        <begin position="193"/>
        <end position="199"/>
    </location>
    <ligand>
        <name>(6S)-NADPHX</name>
        <dbReference type="ChEBI" id="CHEBI:64076"/>
    </ligand>
</feature>
<proteinExistence type="inferred from homology"/>
<dbReference type="PROSITE" id="PS51383">
    <property type="entry name" value="YJEF_C_3"/>
    <property type="match status" value="1"/>
</dbReference>
<dbReference type="Gene3D" id="3.40.1190.20">
    <property type="match status" value="1"/>
</dbReference>
<comment type="similarity">
    <text evidence="6">Belongs to the NnrD/CARKD family.</text>
</comment>
<keyword evidence="5 6" id="KW-0456">Lyase</keyword>
<keyword evidence="6" id="KW-0597">Phosphoprotein</keyword>
<evidence type="ECO:0000259" key="7">
    <source>
        <dbReference type="PROSITE" id="PS51383"/>
    </source>
</evidence>
<comment type="catalytic activity">
    <reaction evidence="6">
        <text>(6S)-NADPHX + ATP = ADP + phosphate + NADPH + H(+)</text>
        <dbReference type="Rhea" id="RHEA:32231"/>
        <dbReference type="ChEBI" id="CHEBI:15378"/>
        <dbReference type="ChEBI" id="CHEBI:30616"/>
        <dbReference type="ChEBI" id="CHEBI:43474"/>
        <dbReference type="ChEBI" id="CHEBI:57783"/>
        <dbReference type="ChEBI" id="CHEBI:64076"/>
        <dbReference type="ChEBI" id="CHEBI:456216"/>
        <dbReference type="EC" id="4.2.1.93"/>
    </reaction>
</comment>
<keyword evidence="4 6" id="KW-0520">NAD</keyword>
<dbReference type="VEuPathDB" id="PlasmoDB:AK88_04507"/>
<dbReference type="CDD" id="cd01171">
    <property type="entry name" value="YXKO-related"/>
    <property type="match status" value="1"/>
</dbReference>
<dbReference type="InterPro" id="IPR017953">
    <property type="entry name" value="Carbohydrate_kinase_pred_CS"/>
</dbReference>
<dbReference type="GeneID" id="24269821"/>
<dbReference type="HAMAP" id="MF_01965">
    <property type="entry name" value="NADHX_dehydratase"/>
    <property type="match status" value="1"/>
</dbReference>
<dbReference type="EMBL" id="KQ001709">
    <property type="protein sequence ID" value="KJP85859.1"/>
    <property type="molecule type" value="Genomic_DNA"/>
</dbReference>
<comment type="cofactor">
    <cofactor evidence="6">
        <name>Mg(2+)</name>
        <dbReference type="ChEBI" id="CHEBI:18420"/>
    </cofactor>
</comment>
<dbReference type="InterPro" id="IPR029056">
    <property type="entry name" value="Ribokinase-like"/>
</dbReference>
<evidence type="ECO:0000256" key="3">
    <source>
        <dbReference type="ARBA" id="ARBA00022857"/>
    </source>
</evidence>